<dbReference type="Proteomes" id="UP000678679">
    <property type="component" value="Chromosome 1"/>
</dbReference>
<evidence type="ECO:0000256" key="1">
    <source>
        <dbReference type="SAM" id="Phobius"/>
    </source>
</evidence>
<protein>
    <submittedName>
        <fullName evidence="2">DUF4153 domain-containing protein</fullName>
    </submittedName>
</protein>
<feature type="transmembrane region" description="Helical" evidence="1">
    <location>
        <begin position="20"/>
        <end position="39"/>
    </location>
</feature>
<feature type="transmembrane region" description="Helical" evidence="1">
    <location>
        <begin position="109"/>
        <end position="127"/>
    </location>
</feature>
<name>A0AAX1N2P7_9BACT</name>
<feature type="transmembrane region" description="Helical" evidence="1">
    <location>
        <begin position="182"/>
        <end position="201"/>
    </location>
</feature>
<feature type="transmembrane region" description="Helical" evidence="1">
    <location>
        <begin position="80"/>
        <end position="97"/>
    </location>
</feature>
<feature type="transmembrane region" description="Helical" evidence="1">
    <location>
        <begin position="252"/>
        <end position="273"/>
    </location>
</feature>
<feature type="transmembrane region" description="Helical" evidence="1">
    <location>
        <begin position="318"/>
        <end position="337"/>
    </location>
</feature>
<keyword evidence="1" id="KW-0812">Transmembrane</keyword>
<dbReference type="AlphaFoldDB" id="A0AAX1N2P7"/>
<feature type="transmembrane region" description="Helical" evidence="1">
    <location>
        <begin position="285"/>
        <end position="306"/>
    </location>
</feature>
<dbReference type="InterPro" id="IPR025291">
    <property type="entry name" value="DUF4153"/>
</dbReference>
<evidence type="ECO:0000313" key="2">
    <source>
        <dbReference type="EMBL" id="QWG01707.1"/>
    </source>
</evidence>
<feature type="transmembrane region" description="Helical" evidence="1">
    <location>
        <begin position="148"/>
        <end position="170"/>
    </location>
</feature>
<dbReference type="Pfam" id="PF13687">
    <property type="entry name" value="DUF4153"/>
    <property type="match status" value="1"/>
</dbReference>
<organism evidence="2 3">
    <name type="scientific">Flammeovirga yaeyamensis</name>
    <dbReference type="NCBI Taxonomy" id="367791"/>
    <lineage>
        <taxon>Bacteria</taxon>
        <taxon>Pseudomonadati</taxon>
        <taxon>Bacteroidota</taxon>
        <taxon>Cytophagia</taxon>
        <taxon>Cytophagales</taxon>
        <taxon>Flammeovirgaceae</taxon>
        <taxon>Flammeovirga</taxon>
    </lineage>
</organism>
<keyword evidence="1" id="KW-0472">Membrane</keyword>
<keyword evidence="3" id="KW-1185">Reference proteome</keyword>
<proteinExistence type="predicted"/>
<feature type="transmembrane region" description="Helical" evidence="1">
    <location>
        <begin position="222"/>
        <end position="240"/>
    </location>
</feature>
<feature type="transmembrane region" description="Helical" evidence="1">
    <location>
        <begin position="349"/>
        <end position="367"/>
    </location>
</feature>
<dbReference type="EMBL" id="CP076132">
    <property type="protein sequence ID" value="QWG01707.1"/>
    <property type="molecule type" value="Genomic_DNA"/>
</dbReference>
<dbReference type="RefSeq" id="WP_169666047.1">
    <property type="nucleotide sequence ID" value="NZ_CP076132.1"/>
</dbReference>
<evidence type="ECO:0000313" key="3">
    <source>
        <dbReference type="Proteomes" id="UP000678679"/>
    </source>
</evidence>
<sequence length="577" mass="66373">MKSLSIQQLSDGLYKGITRFPLAILSAIQFTFLVIYGIEADIDPGIWYLRGVHGAQLGIPLFIALTFFAESKNYNPIKKIGVKFGGVALLLLYLLTLPETLTFINFSRFVLLTLFAHLLVFIAPSLHKGYELHFWVLAKEIILTFIECVFYAFVIGFGIFVAISAVHFLFDININNKRYPEVMSFCLIFLTTIFFAGRMQGVNSKQNMVFDYPEILKNFTQFILIPLVLLYLIILYIYGGQILMNQDWPKGWVSYLSIGFSVLGIVSIILIYPVRNDENNKWIPLFNKGFLYTLFPIIFLFCAAIWRRISEYGITENRYYLIALGVWLFFISVYTLIKRDHFIKMIPMSLSVVCILSAFGPLSAFNVSKNSQLERLNDYATSNNWLDEDGYWDTSNEKKTPKEDVDQSRSIIKYLIKNHGYASIQPYLKDSIPDTLQGVDNKYAQSRTILQEMKLIQTSDYVKENRLNFYTTHQGVDIKGYSKYFTKEAQYLKRNGDKAISISKADPVINLFIENGATKLGTLIIGDQTYNIPFPDENEMLYKKKDFMMVYKSVNGIKNEEQNTTTLTAVTFTLFIK</sequence>
<reference evidence="2 3" key="1">
    <citation type="submission" date="2021-05" db="EMBL/GenBank/DDBJ databases">
        <title>Comparative genomic studies on the polysaccharide-degrading batcterial strains of the Flammeovirga genus.</title>
        <authorList>
            <person name="Zewei F."/>
            <person name="Zheng Z."/>
            <person name="Yu L."/>
            <person name="Ruyue G."/>
            <person name="Yanhong M."/>
            <person name="Yuanyuan C."/>
            <person name="Jingyan G."/>
            <person name="Wenjun H."/>
        </authorList>
    </citation>
    <scope>NUCLEOTIDE SEQUENCE [LARGE SCALE GENOMIC DNA]</scope>
    <source>
        <strain evidence="2 3">NBRC:100898</strain>
    </source>
</reference>
<feature type="transmembrane region" description="Helical" evidence="1">
    <location>
        <begin position="45"/>
        <end position="68"/>
    </location>
</feature>
<dbReference type="KEGG" id="fya:KMW28_19015"/>
<gene>
    <name evidence="2" type="ORF">KMW28_19015</name>
</gene>
<accession>A0AAX1N2P7</accession>
<keyword evidence="1" id="KW-1133">Transmembrane helix</keyword>